<dbReference type="PANTHER" id="PTHR43245:SF58">
    <property type="entry name" value="BLL5923 PROTEIN"/>
    <property type="match status" value="1"/>
</dbReference>
<gene>
    <name evidence="2" type="ORF">CU103_15870</name>
</gene>
<sequence>MAQGPLASVVLVTGASGFIGAELVTYLKASGYQVIVATRRPERFARKGMKSVRLPSPDEALDAFRPIIEQVNHVVHLAAIHNPQFAVSADTYHSVNCVLAAKLARASYKTLSGKFVFVSTIRAQCGNTHEGIALESDAPQPTDDYGRAKLAAEHEVAGALSRGNYTILRPVLVYGAGMKNNMTTLLKLAALPLPLPLNSLAGKRSLLDRGALCRAIIHCLDDAETDGGTFIVSDKTPLSVPEIVAAARRGLGRNPNLFSCPRWILNVAAQMAGQRDRLKRLNSDLVASSEKLQIAGWEAVDNPARRIEELCGANRDVTEPKPWLYSRHFCSLIALSLARAAASELVQFPHVVEIF</sequence>
<dbReference type="Pfam" id="PF01370">
    <property type="entry name" value="Epimerase"/>
    <property type="match status" value="1"/>
</dbReference>
<evidence type="ECO:0000313" key="3">
    <source>
        <dbReference type="Proteomes" id="UP000241764"/>
    </source>
</evidence>
<dbReference type="PANTHER" id="PTHR43245">
    <property type="entry name" value="BIFUNCTIONAL POLYMYXIN RESISTANCE PROTEIN ARNA"/>
    <property type="match status" value="1"/>
</dbReference>
<dbReference type="OrthoDB" id="9814124at2"/>
<name>A0A2P7B9A6_9HYPH</name>
<dbReference type="Proteomes" id="UP000241764">
    <property type="component" value="Unassembled WGS sequence"/>
</dbReference>
<evidence type="ECO:0000259" key="1">
    <source>
        <dbReference type="Pfam" id="PF01370"/>
    </source>
</evidence>
<dbReference type="InterPro" id="IPR036291">
    <property type="entry name" value="NAD(P)-bd_dom_sf"/>
</dbReference>
<keyword evidence="3" id="KW-1185">Reference proteome</keyword>
<evidence type="ECO:0000313" key="2">
    <source>
        <dbReference type="EMBL" id="PSH63045.1"/>
    </source>
</evidence>
<dbReference type="AlphaFoldDB" id="A0A2P7B9A6"/>
<dbReference type="EMBL" id="PGGM01000007">
    <property type="protein sequence ID" value="PSH63045.1"/>
    <property type="molecule type" value="Genomic_DNA"/>
</dbReference>
<dbReference type="SUPFAM" id="SSF51735">
    <property type="entry name" value="NAD(P)-binding Rossmann-fold domains"/>
    <property type="match status" value="1"/>
</dbReference>
<organism evidence="2 3">
    <name type="scientific">Phyllobacterium sophorae</name>
    <dbReference type="NCBI Taxonomy" id="1520277"/>
    <lineage>
        <taxon>Bacteria</taxon>
        <taxon>Pseudomonadati</taxon>
        <taxon>Pseudomonadota</taxon>
        <taxon>Alphaproteobacteria</taxon>
        <taxon>Hyphomicrobiales</taxon>
        <taxon>Phyllobacteriaceae</taxon>
        <taxon>Phyllobacterium</taxon>
    </lineage>
</organism>
<proteinExistence type="predicted"/>
<accession>A0A2P7B9A6</accession>
<dbReference type="Gene3D" id="3.40.50.720">
    <property type="entry name" value="NAD(P)-binding Rossmann-like Domain"/>
    <property type="match status" value="1"/>
</dbReference>
<feature type="domain" description="NAD-dependent epimerase/dehydratase" evidence="1">
    <location>
        <begin position="10"/>
        <end position="225"/>
    </location>
</feature>
<dbReference type="InterPro" id="IPR050177">
    <property type="entry name" value="Lipid_A_modif_metabolic_enz"/>
</dbReference>
<protein>
    <submittedName>
        <fullName evidence="2">NAD-dependent dehydratase</fullName>
    </submittedName>
</protein>
<dbReference type="RefSeq" id="WP_106665020.1">
    <property type="nucleotide sequence ID" value="NZ_PGGM01000007.1"/>
</dbReference>
<reference evidence="3" key="1">
    <citation type="submission" date="2017-11" db="EMBL/GenBank/DDBJ databases">
        <authorList>
            <person name="Kuznetsova I."/>
            <person name="Sazanova A."/>
            <person name="Chirak E."/>
            <person name="Safronova V."/>
            <person name="Willems A."/>
        </authorList>
    </citation>
    <scope>NUCLEOTIDE SEQUENCE [LARGE SCALE GENOMIC DNA]</scope>
    <source>
        <strain evidence="3">CCBAU 03422</strain>
    </source>
</reference>
<dbReference type="InterPro" id="IPR001509">
    <property type="entry name" value="Epimerase_deHydtase"/>
</dbReference>
<comment type="caution">
    <text evidence="2">The sequence shown here is derived from an EMBL/GenBank/DDBJ whole genome shotgun (WGS) entry which is preliminary data.</text>
</comment>